<dbReference type="AlphaFoldDB" id="E1JWJ6"/>
<comment type="caution">
    <text evidence="1">The sequence shown here is derived from an EMBL/GenBank/DDBJ whole genome shotgun (WGS) entry which is preliminary data.</text>
</comment>
<dbReference type="Proteomes" id="UP000006250">
    <property type="component" value="Unassembled WGS sequence"/>
</dbReference>
<dbReference type="OrthoDB" id="5459816at2"/>
<proteinExistence type="predicted"/>
<reference evidence="1 2" key="1">
    <citation type="submission" date="2010-08" db="EMBL/GenBank/DDBJ databases">
        <title>The draft genome of Desulfovibrio fructosovorans JJ.</title>
        <authorList>
            <consortium name="US DOE Joint Genome Institute (JGI-PGF)"/>
            <person name="Lucas S."/>
            <person name="Copeland A."/>
            <person name="Lapidus A."/>
            <person name="Cheng J.-F."/>
            <person name="Bruce D."/>
            <person name="Goodwin L."/>
            <person name="Pitluck S."/>
            <person name="Land M.L."/>
            <person name="Hauser L."/>
            <person name="Chang Y.-J."/>
            <person name="Jeffries C."/>
            <person name="Wall J.D."/>
            <person name="Stahl D.A."/>
            <person name="Arkin A.P."/>
            <person name="Dehal P."/>
            <person name="Stolyar S.M."/>
            <person name="Hazen T.C."/>
            <person name="Woyke T.J."/>
        </authorList>
    </citation>
    <scope>NUCLEOTIDE SEQUENCE [LARGE SCALE GENOMIC DNA]</scope>
    <source>
        <strain evidence="1 2">JJ</strain>
    </source>
</reference>
<evidence type="ECO:0000313" key="1">
    <source>
        <dbReference type="EMBL" id="EFL51293.1"/>
    </source>
</evidence>
<protein>
    <submittedName>
        <fullName evidence="1">Uncharacterized protein</fullName>
    </submittedName>
</protein>
<evidence type="ECO:0000313" key="2">
    <source>
        <dbReference type="Proteomes" id="UP000006250"/>
    </source>
</evidence>
<accession>E1JWJ6</accession>
<gene>
    <name evidence="1" type="ORF">DesfrDRAFT_1995</name>
</gene>
<dbReference type="STRING" id="596151.DesfrDRAFT_1995"/>
<dbReference type="RefSeq" id="WP_005993454.1">
    <property type="nucleotide sequence ID" value="NZ_AECZ01000011.1"/>
</dbReference>
<keyword evidence="2" id="KW-1185">Reference proteome</keyword>
<name>E1JWJ6_SOLFR</name>
<sequence>MGFNLNLDLAGAKDKSLSKLLLSSARQYLHEYGEVRDLILDTAARTITVEVLPVGEKETIRVTVFGYGLATDGSGRGFLTYDDIAFSRQWLALLAERILPEKRLPLPSGTPMGLLQTLL</sequence>
<organism evidence="1 2">
    <name type="scientific">Solidesulfovibrio fructosivorans JJ]</name>
    <dbReference type="NCBI Taxonomy" id="596151"/>
    <lineage>
        <taxon>Bacteria</taxon>
        <taxon>Pseudomonadati</taxon>
        <taxon>Thermodesulfobacteriota</taxon>
        <taxon>Desulfovibrionia</taxon>
        <taxon>Desulfovibrionales</taxon>
        <taxon>Desulfovibrionaceae</taxon>
        <taxon>Solidesulfovibrio</taxon>
    </lineage>
</organism>
<dbReference type="EMBL" id="AECZ01000011">
    <property type="protein sequence ID" value="EFL51293.1"/>
    <property type="molecule type" value="Genomic_DNA"/>
</dbReference>
<dbReference type="eggNOG" id="ENOG503382A">
    <property type="taxonomic scope" value="Bacteria"/>
</dbReference>